<reference evidence="4" key="1">
    <citation type="submission" date="2018-06" db="EMBL/GenBank/DDBJ databases">
        <authorList>
            <person name="Zhirakovskaya E."/>
        </authorList>
    </citation>
    <scope>NUCLEOTIDE SEQUENCE</scope>
</reference>
<dbReference type="Gene3D" id="3.30.70.1230">
    <property type="entry name" value="Nucleotide cyclase"/>
    <property type="match status" value="2"/>
</dbReference>
<feature type="domain" description="Guanylate cyclase" evidence="3">
    <location>
        <begin position="334"/>
        <end position="407"/>
    </location>
</feature>
<dbReference type="EMBL" id="UOEU01000157">
    <property type="protein sequence ID" value="VAW31104.1"/>
    <property type="molecule type" value="Genomic_DNA"/>
</dbReference>
<dbReference type="GO" id="GO:0005737">
    <property type="term" value="C:cytoplasm"/>
    <property type="evidence" value="ECO:0007669"/>
    <property type="project" value="TreeGrafter"/>
</dbReference>
<dbReference type="CDD" id="cd07302">
    <property type="entry name" value="CHD"/>
    <property type="match status" value="2"/>
</dbReference>
<evidence type="ECO:0000259" key="3">
    <source>
        <dbReference type="PROSITE" id="PS50125"/>
    </source>
</evidence>
<dbReference type="AlphaFoldDB" id="A0A3B0VHC9"/>
<name>A0A3B0VHC9_9ZZZZ</name>
<feature type="non-terminal residue" evidence="4">
    <location>
        <position position="491"/>
    </location>
</feature>
<dbReference type="GO" id="GO:0035556">
    <property type="term" value="P:intracellular signal transduction"/>
    <property type="evidence" value="ECO:0007669"/>
    <property type="project" value="InterPro"/>
</dbReference>
<dbReference type="SUPFAM" id="SSF55073">
    <property type="entry name" value="Nucleotide cyclase"/>
    <property type="match status" value="2"/>
</dbReference>
<dbReference type="InterPro" id="IPR029787">
    <property type="entry name" value="Nucleotide_cyclase"/>
</dbReference>
<keyword evidence="1" id="KW-0547">Nucleotide-binding</keyword>
<sequence length="491" mass="53474">MNSPIQKESAALEGATGQQLRMLAQRLAAYIPTTLTRKILQGEALSLGKAEMITAATLFADMSGFSHMSEALAVDGARGTEALSRMLLMTFTPLVNAIHSAGGAISHFHGDAMMIYFPDMDGQAASRALASAQFMQSLMQTNFSSVKASQSEGTDDNYRLSIKIGVGYGRCLQMVVGDEENMEFVLAGTAVDEAVAAQLQAEAGQVFASEAALKAAALPSSAPFRLVQELPPVPNAQNDLYWEAYEQPALIRLLTAVPAFIPPALFERLQDRNSQSISEHRSVTSMFVQFEGIDFAAEGAGEQMQAYYQWAWQIVQRYGGANSRVNRVLTGDKGNQLHIMFGTPIAPDAPEQAVRCALALQQKRPEFISCQRIGLTVGHVFAGAIGSFNRREYTVVGRRVNLSARLTQICPADGILLDGETAARVQPHIICKPLSSVALKGRQEPVAIFQVLREQTAVTQAEARFQQWQQPSSGRSKELKQLFERMTQALK</sequence>
<organism evidence="4">
    <name type="scientific">hydrothermal vent metagenome</name>
    <dbReference type="NCBI Taxonomy" id="652676"/>
    <lineage>
        <taxon>unclassified sequences</taxon>
        <taxon>metagenomes</taxon>
        <taxon>ecological metagenomes</taxon>
    </lineage>
</organism>
<dbReference type="PANTHER" id="PTHR16305">
    <property type="entry name" value="TESTICULAR SOLUBLE ADENYLYL CYCLASE"/>
    <property type="match status" value="1"/>
</dbReference>
<accession>A0A3B0VHC9</accession>
<proteinExistence type="predicted"/>
<evidence type="ECO:0000313" key="4">
    <source>
        <dbReference type="EMBL" id="VAW31104.1"/>
    </source>
</evidence>
<protein>
    <recommendedName>
        <fullName evidence="3">Guanylate cyclase domain-containing protein</fullName>
    </recommendedName>
</protein>
<dbReference type="InterPro" id="IPR001054">
    <property type="entry name" value="A/G_cyclase"/>
</dbReference>
<dbReference type="GO" id="GO:0005524">
    <property type="term" value="F:ATP binding"/>
    <property type="evidence" value="ECO:0007669"/>
    <property type="project" value="UniProtKB-KW"/>
</dbReference>
<dbReference type="PANTHER" id="PTHR16305:SF35">
    <property type="entry name" value="TRANSCRIPTIONAL ACTIVATOR DOMAIN"/>
    <property type="match status" value="1"/>
</dbReference>
<dbReference type="GO" id="GO:0009190">
    <property type="term" value="P:cyclic nucleotide biosynthetic process"/>
    <property type="evidence" value="ECO:0007669"/>
    <property type="project" value="InterPro"/>
</dbReference>
<feature type="domain" description="Guanylate cyclase" evidence="3">
    <location>
        <begin position="56"/>
        <end position="198"/>
    </location>
</feature>
<dbReference type="Pfam" id="PF00211">
    <property type="entry name" value="Guanylate_cyc"/>
    <property type="match status" value="2"/>
</dbReference>
<evidence type="ECO:0000256" key="2">
    <source>
        <dbReference type="ARBA" id="ARBA00022840"/>
    </source>
</evidence>
<dbReference type="GO" id="GO:0004016">
    <property type="term" value="F:adenylate cyclase activity"/>
    <property type="evidence" value="ECO:0007669"/>
    <property type="project" value="TreeGrafter"/>
</dbReference>
<dbReference type="PROSITE" id="PS50125">
    <property type="entry name" value="GUANYLATE_CYCLASE_2"/>
    <property type="match status" value="2"/>
</dbReference>
<evidence type="ECO:0000256" key="1">
    <source>
        <dbReference type="ARBA" id="ARBA00022741"/>
    </source>
</evidence>
<keyword evidence="2" id="KW-0067">ATP-binding</keyword>
<gene>
    <name evidence="4" type="ORF">MNBD_CHLOROFLEXI01-359</name>
</gene>